<dbReference type="Gene3D" id="1.10.510.10">
    <property type="entry name" value="Transferase(Phosphotransferase) domain 1"/>
    <property type="match status" value="1"/>
</dbReference>
<dbReference type="InterPro" id="IPR051343">
    <property type="entry name" value="G-type_lectin_kinases/EP1-like"/>
</dbReference>
<keyword evidence="5" id="KW-0808">Transferase</keyword>
<dbReference type="PROSITE" id="PS00108">
    <property type="entry name" value="PROTEIN_KINASE_ST"/>
    <property type="match status" value="1"/>
</dbReference>
<evidence type="ECO:0000256" key="5">
    <source>
        <dbReference type="ARBA" id="ARBA00022679"/>
    </source>
</evidence>
<keyword evidence="7" id="KW-0732">Signal</keyword>
<evidence type="ECO:0000256" key="18">
    <source>
        <dbReference type="ARBA" id="ARBA00048679"/>
    </source>
</evidence>
<dbReference type="PROSITE" id="PS00107">
    <property type="entry name" value="PROTEIN_KINASE_ATP"/>
    <property type="match status" value="1"/>
</dbReference>
<protein>
    <recommendedName>
        <fullName evidence="2">non-specific serine/threonine protein kinase</fullName>
        <ecNumber evidence="2">2.7.11.1</ecNumber>
    </recommendedName>
</protein>
<keyword evidence="10" id="KW-0418">Kinase</keyword>
<gene>
    <name evidence="22" type="ORF">ACH5RR_028458</name>
</gene>
<dbReference type="SUPFAM" id="SSF56112">
    <property type="entry name" value="Protein kinase-like (PK-like)"/>
    <property type="match status" value="1"/>
</dbReference>
<feature type="binding site" evidence="19">
    <location>
        <position position="327"/>
    </location>
    <ligand>
        <name>ATP</name>
        <dbReference type="ChEBI" id="CHEBI:30616"/>
    </ligand>
</feature>
<reference evidence="22 23" key="1">
    <citation type="submission" date="2024-11" db="EMBL/GenBank/DDBJ databases">
        <title>A near-complete genome assembly of Cinchona calisaya.</title>
        <authorList>
            <person name="Lian D.C."/>
            <person name="Zhao X.W."/>
            <person name="Wei L."/>
        </authorList>
    </citation>
    <scope>NUCLEOTIDE SEQUENCE [LARGE SCALE GENOMIC DNA]</scope>
    <source>
        <tissue evidence="22">Nenye</tissue>
    </source>
</reference>
<keyword evidence="12 20" id="KW-1133">Transmembrane helix</keyword>
<dbReference type="InterPro" id="IPR017441">
    <property type="entry name" value="Protein_kinase_ATP_BS"/>
</dbReference>
<evidence type="ECO:0000256" key="8">
    <source>
        <dbReference type="ARBA" id="ARBA00022734"/>
    </source>
</evidence>
<evidence type="ECO:0000313" key="22">
    <source>
        <dbReference type="EMBL" id="KAL3509057.1"/>
    </source>
</evidence>
<evidence type="ECO:0000256" key="19">
    <source>
        <dbReference type="PROSITE-ProRule" id="PRU10141"/>
    </source>
</evidence>
<dbReference type="InterPro" id="IPR008271">
    <property type="entry name" value="Ser/Thr_kinase_AS"/>
</dbReference>
<comment type="catalytic activity">
    <reaction evidence="17">
        <text>L-threonyl-[protein] + ATP = O-phospho-L-threonyl-[protein] + ADP + H(+)</text>
        <dbReference type="Rhea" id="RHEA:46608"/>
        <dbReference type="Rhea" id="RHEA-COMP:11060"/>
        <dbReference type="Rhea" id="RHEA-COMP:11605"/>
        <dbReference type="ChEBI" id="CHEBI:15378"/>
        <dbReference type="ChEBI" id="CHEBI:30013"/>
        <dbReference type="ChEBI" id="CHEBI:30616"/>
        <dbReference type="ChEBI" id="CHEBI:61977"/>
        <dbReference type="ChEBI" id="CHEBI:456216"/>
        <dbReference type="EC" id="2.7.11.1"/>
    </reaction>
</comment>
<dbReference type="PANTHER" id="PTHR47976">
    <property type="entry name" value="G-TYPE LECTIN S-RECEPTOR-LIKE SERINE/THREONINE-PROTEIN KINASE SD2-5"/>
    <property type="match status" value="1"/>
</dbReference>
<comment type="catalytic activity">
    <reaction evidence="18">
        <text>L-seryl-[protein] + ATP = O-phospho-L-seryl-[protein] + ADP + H(+)</text>
        <dbReference type="Rhea" id="RHEA:17989"/>
        <dbReference type="Rhea" id="RHEA-COMP:9863"/>
        <dbReference type="Rhea" id="RHEA-COMP:11604"/>
        <dbReference type="ChEBI" id="CHEBI:15378"/>
        <dbReference type="ChEBI" id="CHEBI:29999"/>
        <dbReference type="ChEBI" id="CHEBI:30616"/>
        <dbReference type="ChEBI" id="CHEBI:83421"/>
        <dbReference type="ChEBI" id="CHEBI:456216"/>
        <dbReference type="EC" id="2.7.11.1"/>
    </reaction>
</comment>
<dbReference type="PROSITE" id="PS50011">
    <property type="entry name" value="PROTEIN_KINASE_DOM"/>
    <property type="match status" value="1"/>
</dbReference>
<dbReference type="EC" id="2.7.11.1" evidence="2"/>
<dbReference type="CDD" id="cd14066">
    <property type="entry name" value="STKc_IRAK"/>
    <property type="match status" value="1"/>
</dbReference>
<evidence type="ECO:0000256" key="3">
    <source>
        <dbReference type="ARBA" id="ARBA00022527"/>
    </source>
</evidence>
<proteinExistence type="predicted"/>
<keyword evidence="23" id="KW-1185">Reference proteome</keyword>
<dbReference type="InterPro" id="IPR011009">
    <property type="entry name" value="Kinase-like_dom_sf"/>
</dbReference>
<evidence type="ECO:0000256" key="13">
    <source>
        <dbReference type="ARBA" id="ARBA00023136"/>
    </source>
</evidence>
<dbReference type="Proteomes" id="UP001630127">
    <property type="component" value="Unassembled WGS sequence"/>
</dbReference>
<keyword evidence="13 20" id="KW-0472">Membrane</keyword>
<evidence type="ECO:0000313" key="23">
    <source>
        <dbReference type="Proteomes" id="UP001630127"/>
    </source>
</evidence>
<evidence type="ECO:0000256" key="9">
    <source>
        <dbReference type="ARBA" id="ARBA00022741"/>
    </source>
</evidence>
<feature type="transmembrane region" description="Helical" evidence="20">
    <location>
        <begin position="241"/>
        <end position="264"/>
    </location>
</feature>
<evidence type="ECO:0000256" key="7">
    <source>
        <dbReference type="ARBA" id="ARBA00022729"/>
    </source>
</evidence>
<keyword evidence="15" id="KW-0675">Receptor</keyword>
<dbReference type="PANTHER" id="PTHR47976:SF30">
    <property type="entry name" value="RECEPTOR-LIKE SERINE_THREONINE-PROTEIN KINASE"/>
    <property type="match status" value="1"/>
</dbReference>
<keyword evidence="4" id="KW-0597">Phosphoprotein</keyword>
<dbReference type="AlphaFoldDB" id="A0ABD2YTA9"/>
<dbReference type="GO" id="GO:0005524">
    <property type="term" value="F:ATP binding"/>
    <property type="evidence" value="ECO:0007669"/>
    <property type="project" value="UniProtKB-UniRule"/>
</dbReference>
<evidence type="ECO:0000256" key="14">
    <source>
        <dbReference type="ARBA" id="ARBA00023157"/>
    </source>
</evidence>
<keyword evidence="3" id="KW-0723">Serine/threonine-protein kinase</keyword>
<evidence type="ECO:0000256" key="16">
    <source>
        <dbReference type="ARBA" id="ARBA00023180"/>
    </source>
</evidence>
<evidence type="ECO:0000256" key="1">
    <source>
        <dbReference type="ARBA" id="ARBA00004479"/>
    </source>
</evidence>
<evidence type="ECO:0000256" key="17">
    <source>
        <dbReference type="ARBA" id="ARBA00047899"/>
    </source>
</evidence>
<dbReference type="GO" id="GO:0016020">
    <property type="term" value="C:membrane"/>
    <property type="evidence" value="ECO:0007669"/>
    <property type="project" value="UniProtKB-SubCell"/>
</dbReference>
<comment type="caution">
    <text evidence="22">The sequence shown here is derived from an EMBL/GenBank/DDBJ whole genome shotgun (WGS) entry which is preliminary data.</text>
</comment>
<dbReference type="InterPro" id="IPR000719">
    <property type="entry name" value="Prot_kinase_dom"/>
</dbReference>
<dbReference type="Pfam" id="PF00069">
    <property type="entry name" value="Pkinase"/>
    <property type="match status" value="1"/>
</dbReference>
<evidence type="ECO:0000256" key="12">
    <source>
        <dbReference type="ARBA" id="ARBA00022989"/>
    </source>
</evidence>
<dbReference type="Pfam" id="PF08276">
    <property type="entry name" value="PAN_2"/>
    <property type="match status" value="1"/>
</dbReference>
<evidence type="ECO:0000256" key="10">
    <source>
        <dbReference type="ARBA" id="ARBA00022777"/>
    </source>
</evidence>
<evidence type="ECO:0000256" key="15">
    <source>
        <dbReference type="ARBA" id="ARBA00023170"/>
    </source>
</evidence>
<keyword evidence="11 19" id="KW-0067">ATP-binding</keyword>
<keyword evidence="16" id="KW-0325">Glycoprotein</keyword>
<accession>A0ABD2YTA9</accession>
<evidence type="ECO:0000259" key="21">
    <source>
        <dbReference type="PROSITE" id="PS50011"/>
    </source>
</evidence>
<evidence type="ECO:0000256" key="4">
    <source>
        <dbReference type="ARBA" id="ARBA00022553"/>
    </source>
</evidence>
<dbReference type="Gene3D" id="3.30.200.20">
    <property type="entry name" value="Phosphorylase Kinase, domain 1"/>
    <property type="match status" value="1"/>
</dbReference>
<evidence type="ECO:0000256" key="11">
    <source>
        <dbReference type="ARBA" id="ARBA00022840"/>
    </source>
</evidence>
<dbReference type="FunFam" id="3.30.200.20:FF:000178">
    <property type="entry name" value="serine/threonine-protein kinase PBS1-like"/>
    <property type="match status" value="1"/>
</dbReference>
<evidence type="ECO:0000256" key="2">
    <source>
        <dbReference type="ARBA" id="ARBA00012513"/>
    </source>
</evidence>
<comment type="subcellular location">
    <subcellularLocation>
        <location evidence="1">Membrane</location>
        <topology evidence="1">Single-pass type I membrane protein</topology>
    </subcellularLocation>
</comment>
<dbReference type="GO" id="GO:0004674">
    <property type="term" value="F:protein serine/threonine kinase activity"/>
    <property type="evidence" value="ECO:0007669"/>
    <property type="project" value="UniProtKB-KW"/>
</dbReference>
<organism evidence="22 23">
    <name type="scientific">Cinchona calisaya</name>
    <dbReference type="NCBI Taxonomy" id="153742"/>
    <lineage>
        <taxon>Eukaryota</taxon>
        <taxon>Viridiplantae</taxon>
        <taxon>Streptophyta</taxon>
        <taxon>Embryophyta</taxon>
        <taxon>Tracheophyta</taxon>
        <taxon>Spermatophyta</taxon>
        <taxon>Magnoliopsida</taxon>
        <taxon>eudicotyledons</taxon>
        <taxon>Gunneridae</taxon>
        <taxon>Pentapetalae</taxon>
        <taxon>asterids</taxon>
        <taxon>lamiids</taxon>
        <taxon>Gentianales</taxon>
        <taxon>Rubiaceae</taxon>
        <taxon>Cinchonoideae</taxon>
        <taxon>Cinchoneae</taxon>
        <taxon>Cinchona</taxon>
    </lineage>
</organism>
<evidence type="ECO:0000256" key="6">
    <source>
        <dbReference type="ARBA" id="ARBA00022692"/>
    </source>
</evidence>
<sequence length="617" mass="68954">MGENHPVDFNNGSFFGWDIPTTSAAQFMKFEPDGHLRLYQWAGMDWREVSDLLRTEAGDCGYPMVCGRYGVCTNGQCGCPDAAKYQSSFFRQMDFRHPNLGCSPVTPISCDYAKDHILLELKSTYYFAFDSSLNENGTELEDCKNNCLSNCSCKAALFVHHQSMGVDACDIDTSQNNCSITITSPEFGFMDNGTSKGSCLLLNEVFSIINNEKYAVSVGDGSSLFIKVQSSYVEKPRRIKIILASSLGSLFAMLCIVGICFVVIRKRLKESNGTEVDFLDQVPGMPTRYSYETLKALTEDFSRKLGEGGFGCVYEGILENGTKIAVKCIDGFGQVKDSFLVEVKTIGSIHHVNLVKLIGYCSEKSHRLLVYEYMANGSLDTWIFGGKQNLPLPWHVRRKIILDIAKGLAYLYEDCSQKIIHFDVKPQNILLDPNFNAKVSDFGLSKLLEKDQSRIVTKMRGTPGYLAPEWLSNIITEQVDVYSFGIVIMEIICGRKNLDWSMTEENRHLLSLFKIKAAEEKLHEMVDPKSEDMLIHMEEVLDTMRIAAWCLQGNFSKRPSMSLVVKVLEGLVAAETNLDYDFTYSSVVSTFTGADPEQQVVDDATTPLLPSTLSGPR</sequence>
<keyword evidence="9 19" id="KW-0547">Nucleotide-binding</keyword>
<dbReference type="EMBL" id="JBJUIK010000012">
    <property type="protein sequence ID" value="KAL3509057.1"/>
    <property type="molecule type" value="Genomic_DNA"/>
</dbReference>
<dbReference type="InterPro" id="IPR003609">
    <property type="entry name" value="Pan_app"/>
</dbReference>
<keyword evidence="8" id="KW-0430">Lectin</keyword>
<keyword evidence="6 20" id="KW-0812">Transmembrane</keyword>
<evidence type="ECO:0000256" key="20">
    <source>
        <dbReference type="SAM" id="Phobius"/>
    </source>
</evidence>
<keyword evidence="14" id="KW-1015">Disulfide bond</keyword>
<feature type="domain" description="Protein kinase" evidence="21">
    <location>
        <begin position="299"/>
        <end position="572"/>
    </location>
</feature>
<dbReference type="FunFam" id="1.10.510.10:FF:000248">
    <property type="entry name" value="S-receptor-like kinase 5"/>
    <property type="match status" value="1"/>
</dbReference>
<dbReference type="SMART" id="SM00220">
    <property type="entry name" value="S_TKc"/>
    <property type="match status" value="1"/>
</dbReference>
<name>A0ABD2YTA9_9GENT</name>
<dbReference type="GO" id="GO:0030246">
    <property type="term" value="F:carbohydrate binding"/>
    <property type="evidence" value="ECO:0007669"/>
    <property type="project" value="UniProtKB-KW"/>
</dbReference>